<sequence length="165" mass="19385">MRQRRLAPAYHIERSICLRLGLIEYPCACQKCRGGRIRRVLTVAKHHRKYGRDPFLSYPVLTVDGQNLRGPVREADEGEEFYRRESPREDSADFVWPNQEEFDYQGMMSDAYGRADQLHRAATEEEFEMGGQNDETEHVYDDVDYENMVRESTTPVYKGSRENRL</sequence>
<organism evidence="2 3">
    <name type="scientific">Ceratodon purpureus</name>
    <name type="common">Fire moss</name>
    <name type="synonym">Dicranum purpureum</name>
    <dbReference type="NCBI Taxonomy" id="3225"/>
    <lineage>
        <taxon>Eukaryota</taxon>
        <taxon>Viridiplantae</taxon>
        <taxon>Streptophyta</taxon>
        <taxon>Embryophyta</taxon>
        <taxon>Bryophyta</taxon>
        <taxon>Bryophytina</taxon>
        <taxon>Bryopsida</taxon>
        <taxon>Dicranidae</taxon>
        <taxon>Pseudoditrichales</taxon>
        <taxon>Ditrichaceae</taxon>
        <taxon>Ceratodon</taxon>
    </lineage>
</organism>
<dbReference type="Proteomes" id="UP000822688">
    <property type="component" value="Chromosome 1"/>
</dbReference>
<reference evidence="2" key="1">
    <citation type="submission" date="2020-06" db="EMBL/GenBank/DDBJ databases">
        <title>WGS assembly of Ceratodon purpureus strain R40.</title>
        <authorList>
            <person name="Carey S.B."/>
            <person name="Jenkins J."/>
            <person name="Shu S."/>
            <person name="Lovell J.T."/>
            <person name="Sreedasyam A."/>
            <person name="Maumus F."/>
            <person name="Tiley G.P."/>
            <person name="Fernandez-Pozo N."/>
            <person name="Barry K."/>
            <person name="Chen C."/>
            <person name="Wang M."/>
            <person name="Lipzen A."/>
            <person name="Daum C."/>
            <person name="Saski C.A."/>
            <person name="Payton A.C."/>
            <person name="Mcbreen J.C."/>
            <person name="Conrad R.E."/>
            <person name="Kollar L.M."/>
            <person name="Olsson S."/>
            <person name="Huttunen S."/>
            <person name="Landis J.B."/>
            <person name="Wickett N.J."/>
            <person name="Johnson M.G."/>
            <person name="Rensing S.A."/>
            <person name="Grimwood J."/>
            <person name="Schmutz J."/>
            <person name="Mcdaniel S.F."/>
        </authorList>
    </citation>
    <scope>NUCLEOTIDE SEQUENCE</scope>
    <source>
        <strain evidence="2">R40</strain>
    </source>
</reference>
<feature type="non-terminal residue" evidence="2">
    <location>
        <position position="165"/>
    </location>
</feature>
<evidence type="ECO:0000313" key="3">
    <source>
        <dbReference type="Proteomes" id="UP000822688"/>
    </source>
</evidence>
<keyword evidence="3" id="KW-1185">Reference proteome</keyword>
<name>A0A8T0J9F8_CERPU</name>
<dbReference type="AlphaFoldDB" id="A0A8T0J9F8"/>
<evidence type="ECO:0000313" key="2">
    <source>
        <dbReference type="EMBL" id="KAG0592135.1"/>
    </source>
</evidence>
<accession>A0A8T0J9F8</accession>
<evidence type="ECO:0000256" key="1">
    <source>
        <dbReference type="SAM" id="MobiDB-lite"/>
    </source>
</evidence>
<protein>
    <submittedName>
        <fullName evidence="2">Uncharacterized protein</fullName>
    </submittedName>
</protein>
<gene>
    <name evidence="2" type="ORF">KC19_1G228000</name>
</gene>
<proteinExistence type="predicted"/>
<feature type="region of interest" description="Disordered" evidence="1">
    <location>
        <begin position="127"/>
        <end position="165"/>
    </location>
</feature>
<comment type="caution">
    <text evidence="2">The sequence shown here is derived from an EMBL/GenBank/DDBJ whole genome shotgun (WGS) entry which is preliminary data.</text>
</comment>
<dbReference type="EMBL" id="CM026421">
    <property type="protein sequence ID" value="KAG0592135.1"/>
    <property type="molecule type" value="Genomic_DNA"/>
</dbReference>